<keyword evidence="1 3" id="KW-0694">RNA-binding</keyword>
<dbReference type="PANTHER" id="PTHR32319:SF0">
    <property type="entry name" value="BACTERIAL HEMOLYSIN-LIKE PROTEIN"/>
    <property type="match status" value="1"/>
</dbReference>
<dbReference type="PROSITE" id="PS50889">
    <property type="entry name" value="S4"/>
    <property type="match status" value="1"/>
</dbReference>
<dbReference type="PANTHER" id="PTHR32319">
    <property type="entry name" value="BACTERIAL HEMOLYSIN-LIKE PROTEIN"/>
    <property type="match status" value="1"/>
</dbReference>
<dbReference type="STRING" id="272633.gene:10731249"/>
<dbReference type="Proteomes" id="UP000002522">
    <property type="component" value="Chromosome"/>
</dbReference>
<organism evidence="5 6">
    <name type="scientific">Malacoplasma penetrans (strain HF-2)</name>
    <name type="common">Mycoplasma penetrans</name>
    <dbReference type="NCBI Taxonomy" id="272633"/>
    <lineage>
        <taxon>Bacteria</taxon>
        <taxon>Bacillati</taxon>
        <taxon>Mycoplasmatota</taxon>
        <taxon>Mycoplasmoidales</taxon>
        <taxon>Mycoplasmoidaceae</taxon>
        <taxon>Malacoplasma</taxon>
    </lineage>
</organism>
<dbReference type="Pfam" id="PF01479">
    <property type="entry name" value="S4"/>
    <property type="match status" value="1"/>
</dbReference>
<accession>Q8EWQ3</accession>
<comment type="similarity">
    <text evidence="2">Belongs to the TlyA family.</text>
</comment>
<dbReference type="FunCoup" id="Q8EWQ3">
    <property type="interactions" value="146"/>
</dbReference>
<reference evidence="5 6" key="1">
    <citation type="journal article" date="2002" name="Nucleic Acids Res.">
        <title>The complete genomic sequence of Mycoplasma penetrans, an intracellular bacterial pathogen in humans.</title>
        <authorList>
            <person name="Sasaki Y."/>
            <person name="Ishikawa J."/>
            <person name="Yamashita A."/>
            <person name="Oshima K."/>
            <person name="Kenri T."/>
            <person name="Furuya K."/>
            <person name="Yoshino C."/>
            <person name="Horino A."/>
            <person name="Shiba T."/>
            <person name="Sasaki T."/>
            <person name="Hattori M."/>
        </authorList>
    </citation>
    <scope>NUCLEOTIDE SEQUENCE [LARGE SCALE GENOMIC DNA]</scope>
    <source>
        <strain evidence="5 6">HF-2</strain>
    </source>
</reference>
<dbReference type="InterPro" id="IPR002877">
    <property type="entry name" value="RNA_MeTrfase_FtsJ_dom"/>
</dbReference>
<dbReference type="SUPFAM" id="SSF53335">
    <property type="entry name" value="S-adenosyl-L-methionine-dependent methyltransferases"/>
    <property type="match status" value="1"/>
</dbReference>
<feature type="domain" description="RNA-binding S4" evidence="4">
    <location>
        <begin position="4"/>
        <end position="68"/>
    </location>
</feature>
<dbReference type="KEGG" id="mpe:MYPE1500"/>
<evidence type="ECO:0000313" key="5">
    <source>
        <dbReference type="EMBL" id="BAC43941.1"/>
    </source>
</evidence>
<protein>
    <submittedName>
        <fullName evidence="5">Hemolysin</fullName>
    </submittedName>
</protein>
<evidence type="ECO:0000313" key="6">
    <source>
        <dbReference type="Proteomes" id="UP000002522"/>
    </source>
</evidence>
<dbReference type="NCBIfam" id="TIGR00478">
    <property type="entry name" value="tly"/>
    <property type="match status" value="1"/>
</dbReference>
<dbReference type="AlphaFoldDB" id="Q8EWQ3"/>
<dbReference type="InterPro" id="IPR002942">
    <property type="entry name" value="S4_RNA-bd"/>
</dbReference>
<evidence type="ECO:0000256" key="2">
    <source>
        <dbReference type="ARBA" id="ARBA00029460"/>
    </source>
</evidence>
<dbReference type="Gene3D" id="3.40.50.150">
    <property type="entry name" value="Vaccinia Virus protein VP39"/>
    <property type="match status" value="1"/>
</dbReference>
<dbReference type="InParanoid" id="Q8EWQ3"/>
<dbReference type="GO" id="GO:0032259">
    <property type="term" value="P:methylation"/>
    <property type="evidence" value="ECO:0007669"/>
    <property type="project" value="InterPro"/>
</dbReference>
<dbReference type="InterPro" id="IPR036986">
    <property type="entry name" value="S4_RNA-bd_sf"/>
</dbReference>
<evidence type="ECO:0000259" key="4">
    <source>
        <dbReference type="SMART" id="SM00363"/>
    </source>
</evidence>
<dbReference type="CDD" id="cd00165">
    <property type="entry name" value="S4"/>
    <property type="match status" value="1"/>
</dbReference>
<gene>
    <name evidence="5" type="ordered locus">MYPE1500</name>
</gene>
<dbReference type="eggNOG" id="COG1189">
    <property type="taxonomic scope" value="Bacteria"/>
</dbReference>
<dbReference type="CDD" id="cd02440">
    <property type="entry name" value="AdoMet_MTases"/>
    <property type="match status" value="1"/>
</dbReference>
<dbReference type="Pfam" id="PF01728">
    <property type="entry name" value="FtsJ"/>
    <property type="match status" value="1"/>
</dbReference>
<proteinExistence type="inferred from homology"/>
<name>Q8EWQ3_MALP2</name>
<keyword evidence="6" id="KW-1185">Reference proteome</keyword>
<sequence length="246" mass="28254">MQKIRLDIYLVNENYARSRGVAQDLITNSKVVINGQIISKSNTLVNELDKVEILEEEKYVSRAAYKLKAAIEHFNIDLNNKIAIDIGSSTGGFTQVLLENNVKKVYSIDVGTNQLNEQLKKNNKVISLEQTNFREIESSLIKDKIDFITIDVSFISINLIFNKIKELKWNNWKSIALLKPQFELGKKIGTTKGFAKTEDHKKIINNFIEFLSILNIKNLGYIVSPIKGAKKENTEYLFYLEYKNEK</sequence>
<dbReference type="HOGENOM" id="CLU_058015_3_0_14"/>
<dbReference type="GO" id="GO:0003723">
    <property type="term" value="F:RNA binding"/>
    <property type="evidence" value="ECO:0007669"/>
    <property type="project" value="UniProtKB-KW"/>
</dbReference>
<dbReference type="SMART" id="SM00363">
    <property type="entry name" value="S4"/>
    <property type="match status" value="1"/>
</dbReference>
<dbReference type="Gene3D" id="3.10.290.10">
    <property type="entry name" value="RNA-binding S4 domain"/>
    <property type="match status" value="1"/>
</dbReference>
<dbReference type="InterPro" id="IPR047048">
    <property type="entry name" value="TlyA"/>
</dbReference>
<dbReference type="SUPFAM" id="SSF55174">
    <property type="entry name" value="Alpha-L RNA-binding motif"/>
    <property type="match status" value="1"/>
</dbReference>
<dbReference type="InterPro" id="IPR029063">
    <property type="entry name" value="SAM-dependent_MTases_sf"/>
</dbReference>
<dbReference type="InterPro" id="IPR004538">
    <property type="entry name" value="Hemolysin_A/TlyA"/>
</dbReference>
<evidence type="ECO:0000256" key="3">
    <source>
        <dbReference type="PROSITE-ProRule" id="PRU00182"/>
    </source>
</evidence>
<dbReference type="EMBL" id="BA000026">
    <property type="protein sequence ID" value="BAC43941.1"/>
    <property type="molecule type" value="Genomic_DNA"/>
</dbReference>
<evidence type="ECO:0000256" key="1">
    <source>
        <dbReference type="ARBA" id="ARBA00022884"/>
    </source>
</evidence>
<dbReference type="RefSeq" id="WP_011076977.1">
    <property type="nucleotide sequence ID" value="NC_004432.1"/>
</dbReference>
<dbReference type="GO" id="GO:0008168">
    <property type="term" value="F:methyltransferase activity"/>
    <property type="evidence" value="ECO:0007669"/>
    <property type="project" value="InterPro"/>
</dbReference>